<evidence type="ECO:0000256" key="1">
    <source>
        <dbReference type="PROSITE-ProRule" id="PRU00047"/>
    </source>
</evidence>
<dbReference type="PANTHER" id="PTHR31286">
    <property type="entry name" value="GLYCINE-RICH CELL WALL STRUCTURAL PROTEIN 1.8-LIKE"/>
    <property type="match status" value="1"/>
</dbReference>
<evidence type="ECO:0000313" key="5">
    <source>
        <dbReference type="Proteomes" id="UP001497516"/>
    </source>
</evidence>
<dbReference type="GO" id="GO:0008270">
    <property type="term" value="F:zinc ion binding"/>
    <property type="evidence" value="ECO:0007669"/>
    <property type="project" value="UniProtKB-KW"/>
</dbReference>
<feature type="compositionally biased region" description="Acidic residues" evidence="2">
    <location>
        <begin position="394"/>
        <end position="403"/>
    </location>
</feature>
<evidence type="ECO:0000259" key="3">
    <source>
        <dbReference type="PROSITE" id="PS50158"/>
    </source>
</evidence>
<feature type="compositionally biased region" description="Basic and acidic residues" evidence="2">
    <location>
        <begin position="461"/>
        <end position="481"/>
    </location>
</feature>
<keyword evidence="1" id="KW-0479">Metal-binding</keyword>
<feature type="region of interest" description="Disordered" evidence="2">
    <location>
        <begin position="394"/>
        <end position="515"/>
    </location>
</feature>
<name>A0AAV2CSH4_9ROSI</name>
<dbReference type="Pfam" id="PF14392">
    <property type="entry name" value="zf-CCHC_4"/>
    <property type="match status" value="1"/>
</dbReference>
<dbReference type="PANTHER" id="PTHR31286:SF167">
    <property type="entry name" value="OS09G0268800 PROTEIN"/>
    <property type="match status" value="1"/>
</dbReference>
<feature type="compositionally biased region" description="Basic residues" evidence="2">
    <location>
        <begin position="355"/>
        <end position="365"/>
    </location>
</feature>
<organism evidence="4 5">
    <name type="scientific">Linum trigynum</name>
    <dbReference type="NCBI Taxonomy" id="586398"/>
    <lineage>
        <taxon>Eukaryota</taxon>
        <taxon>Viridiplantae</taxon>
        <taxon>Streptophyta</taxon>
        <taxon>Embryophyta</taxon>
        <taxon>Tracheophyta</taxon>
        <taxon>Spermatophyta</taxon>
        <taxon>Magnoliopsida</taxon>
        <taxon>eudicotyledons</taxon>
        <taxon>Gunneridae</taxon>
        <taxon>Pentapetalae</taxon>
        <taxon>rosids</taxon>
        <taxon>fabids</taxon>
        <taxon>Malpighiales</taxon>
        <taxon>Linaceae</taxon>
        <taxon>Linum</taxon>
    </lineage>
</organism>
<keyword evidence="5" id="KW-1185">Reference proteome</keyword>
<dbReference type="InterPro" id="IPR001878">
    <property type="entry name" value="Znf_CCHC"/>
</dbReference>
<evidence type="ECO:0000313" key="4">
    <source>
        <dbReference type="EMBL" id="CAL1359515.1"/>
    </source>
</evidence>
<evidence type="ECO:0000256" key="2">
    <source>
        <dbReference type="SAM" id="MobiDB-lite"/>
    </source>
</evidence>
<accession>A0AAV2CSH4</accession>
<sequence>MARVAENQVVEFSLDEVQSVKFRTSRTLLGRLFSETIFTANELREGLLDVWRVQGNLRVSVTKFGLFEIILPSDEMRVWLLKRSPWIIKDRILHLRSWTSAITRPVFDDLAIAPFRVQLWNVKEDCCTAQFGRKVAAGMIGQILESDVFAAKDSEERFVKVHALIDFAKPLRSQFVAASEEIGRFWVHLKYEFLPTFCYHCGRVGHSKPECVFGPPSGQERFGPHMSTRKPGRKIYREDEEYLQFRNASRSVWVNKNTHFPKDGKEKAASRDLGTDTRPLSQAASHPAPRGSETQKKRVVQNRQQAPAKTSFGGRASPQHLVVKKSPRVKIAGNIRHHQKKASPRKVVSPPRQGTKVRRQPSRRAKQTEQCQQVAGQMAEAFEQSRRRRLILQEESEEEEEEIMVGGSSPSMKQRTPADLAKDLDMMPKARPRLRKRGADCPPPSAHREGGSSPSGDLVGLEDKESVDTVEKSAAIEHPQDFDSEEDQTAEDHHSFEIKRRSPAAATRKNRHTMKGRVHQVMEAFEAGLVIAREEDGGGGVMDRGSELNEYGSNLMDPIMENRKRVLDELEGDVGNPPTPKKQFVEAIEDLEKVEEASLEWPPEDK</sequence>
<dbReference type="InterPro" id="IPR025836">
    <property type="entry name" value="Zn_knuckle_CX2CX4HX4C"/>
</dbReference>
<dbReference type="Proteomes" id="UP001497516">
    <property type="component" value="Chromosome 10"/>
</dbReference>
<protein>
    <recommendedName>
        <fullName evidence="3">CCHC-type domain-containing protein</fullName>
    </recommendedName>
</protein>
<dbReference type="PROSITE" id="PS50158">
    <property type="entry name" value="ZF_CCHC"/>
    <property type="match status" value="1"/>
</dbReference>
<feature type="domain" description="CCHC-type" evidence="3">
    <location>
        <begin position="198"/>
        <end position="211"/>
    </location>
</feature>
<reference evidence="4 5" key="1">
    <citation type="submission" date="2024-04" db="EMBL/GenBank/DDBJ databases">
        <authorList>
            <person name="Fracassetti M."/>
        </authorList>
    </citation>
    <scope>NUCLEOTIDE SEQUENCE [LARGE SCALE GENOMIC DNA]</scope>
</reference>
<feature type="region of interest" description="Disordered" evidence="2">
    <location>
        <begin position="256"/>
        <end position="367"/>
    </location>
</feature>
<feature type="compositionally biased region" description="Basic residues" evidence="2">
    <location>
        <begin position="335"/>
        <end position="344"/>
    </location>
</feature>
<gene>
    <name evidence="4" type="ORF">LTRI10_LOCUS6993</name>
</gene>
<feature type="compositionally biased region" description="Basic and acidic residues" evidence="2">
    <location>
        <begin position="490"/>
        <end position="500"/>
    </location>
</feature>
<keyword evidence="1" id="KW-0863">Zinc-finger</keyword>
<dbReference type="GO" id="GO:0003676">
    <property type="term" value="F:nucleic acid binding"/>
    <property type="evidence" value="ECO:0007669"/>
    <property type="project" value="InterPro"/>
</dbReference>
<feature type="compositionally biased region" description="Basic and acidic residues" evidence="2">
    <location>
        <begin position="260"/>
        <end position="275"/>
    </location>
</feature>
<dbReference type="InterPro" id="IPR040256">
    <property type="entry name" value="At4g02000-like"/>
</dbReference>
<dbReference type="EMBL" id="OZ034814">
    <property type="protein sequence ID" value="CAL1359515.1"/>
    <property type="molecule type" value="Genomic_DNA"/>
</dbReference>
<proteinExistence type="predicted"/>
<keyword evidence="1" id="KW-0862">Zinc</keyword>
<dbReference type="AlphaFoldDB" id="A0AAV2CSH4"/>